<name>A0AAD7U0T0_9APHY</name>
<accession>A0AAD7U0T0</accession>
<dbReference type="Proteomes" id="UP001215151">
    <property type="component" value="Unassembled WGS sequence"/>
</dbReference>
<dbReference type="PANTHER" id="PTHR17630:SF44">
    <property type="entry name" value="PROTEIN AIM2"/>
    <property type="match status" value="1"/>
</dbReference>
<dbReference type="Gene3D" id="3.40.50.1820">
    <property type="entry name" value="alpha/beta hydrolase"/>
    <property type="match status" value="1"/>
</dbReference>
<evidence type="ECO:0000313" key="2">
    <source>
        <dbReference type="EMBL" id="KAJ8495310.1"/>
    </source>
</evidence>
<sequence length="269" mass="28968">MSLCSHCVAGVRHEGTPEGQFTKIGGVESYVATPSGDYPKDKVVLFLSDVFGIKLQNNLLLADDYARNGFKVVLPDLFEGDALPEDALNSGTFDFATWLGKHNAERVAGITRDVISALKAEGVTSFAAIGFCFGARPAFDLAVANELAAVAVAHPSLLQIPADLEPRADPHTHMHTRINRRAQQQKYASQSKAPLLINSCEVDSQFPPEAQAKADEILGGGKFAPGYTRTYWDGCTHGFAVRGDISNPKVKAGKEGAFKATVEFLIKNF</sequence>
<reference evidence="2" key="1">
    <citation type="submission" date="2022-11" db="EMBL/GenBank/DDBJ databases">
        <title>Genome Sequence of Cubamyces cubensis.</title>
        <authorList>
            <person name="Buettner E."/>
        </authorList>
    </citation>
    <scope>NUCLEOTIDE SEQUENCE</scope>
    <source>
        <strain evidence="2">MPL-01</strain>
    </source>
</reference>
<dbReference type="InterPro" id="IPR029058">
    <property type="entry name" value="AB_hydrolase_fold"/>
</dbReference>
<dbReference type="SUPFAM" id="SSF53474">
    <property type="entry name" value="alpha/beta-Hydrolases"/>
    <property type="match status" value="1"/>
</dbReference>
<gene>
    <name evidence="2" type="ORF">ONZ51_g1735</name>
</gene>
<feature type="domain" description="Dienelactone hydrolase" evidence="1">
    <location>
        <begin position="28"/>
        <end position="265"/>
    </location>
</feature>
<protein>
    <recommendedName>
        <fullName evidence="1">Dienelactone hydrolase domain-containing protein</fullName>
    </recommendedName>
</protein>
<proteinExistence type="predicted"/>
<evidence type="ECO:0000313" key="3">
    <source>
        <dbReference type="Proteomes" id="UP001215151"/>
    </source>
</evidence>
<dbReference type="InterPro" id="IPR002925">
    <property type="entry name" value="Dienelactn_hydro"/>
</dbReference>
<dbReference type="Pfam" id="PF01738">
    <property type="entry name" value="DLH"/>
    <property type="match status" value="1"/>
</dbReference>
<dbReference type="AlphaFoldDB" id="A0AAD7U0T0"/>
<keyword evidence="3" id="KW-1185">Reference proteome</keyword>
<dbReference type="GO" id="GO:0016787">
    <property type="term" value="F:hydrolase activity"/>
    <property type="evidence" value="ECO:0007669"/>
    <property type="project" value="InterPro"/>
</dbReference>
<evidence type="ECO:0000259" key="1">
    <source>
        <dbReference type="Pfam" id="PF01738"/>
    </source>
</evidence>
<dbReference type="EMBL" id="JAPEVG010000025">
    <property type="protein sequence ID" value="KAJ8495310.1"/>
    <property type="molecule type" value="Genomic_DNA"/>
</dbReference>
<dbReference type="PANTHER" id="PTHR17630">
    <property type="entry name" value="DIENELACTONE HYDROLASE"/>
    <property type="match status" value="1"/>
</dbReference>
<organism evidence="2 3">
    <name type="scientific">Trametes cubensis</name>
    <dbReference type="NCBI Taxonomy" id="1111947"/>
    <lineage>
        <taxon>Eukaryota</taxon>
        <taxon>Fungi</taxon>
        <taxon>Dikarya</taxon>
        <taxon>Basidiomycota</taxon>
        <taxon>Agaricomycotina</taxon>
        <taxon>Agaricomycetes</taxon>
        <taxon>Polyporales</taxon>
        <taxon>Polyporaceae</taxon>
        <taxon>Trametes</taxon>
    </lineage>
</organism>
<comment type="caution">
    <text evidence="2">The sequence shown here is derived from an EMBL/GenBank/DDBJ whole genome shotgun (WGS) entry which is preliminary data.</text>
</comment>